<dbReference type="EMBL" id="LSBJ02000001">
    <property type="protein sequence ID" value="OAQ72314.2"/>
    <property type="molecule type" value="Genomic_DNA"/>
</dbReference>
<feature type="region of interest" description="Disordered" evidence="1">
    <location>
        <begin position="1"/>
        <end position="37"/>
    </location>
</feature>
<keyword evidence="3" id="KW-1185">Reference proteome</keyword>
<evidence type="ECO:0000313" key="2">
    <source>
        <dbReference type="EMBL" id="OAQ72314.2"/>
    </source>
</evidence>
<comment type="caution">
    <text evidence="2">The sequence shown here is derived from an EMBL/GenBank/DDBJ whole genome shotgun (WGS) entry which is preliminary data.</text>
</comment>
<dbReference type="Proteomes" id="UP000078397">
    <property type="component" value="Unassembled WGS sequence"/>
</dbReference>
<dbReference type="KEGG" id="pchm:VFPPC_00323"/>
<dbReference type="RefSeq" id="XP_018148397.2">
    <property type="nucleotide sequence ID" value="XM_018280365.2"/>
</dbReference>
<gene>
    <name evidence="2" type="ORF">VFPPC_00323</name>
</gene>
<sequence>MIKSMPSNAPHPFSIKSANIKNPRSHPHPAHGVRPPKSQISLKIMHAMLTFFLSFFPVPCTQQI</sequence>
<accession>A0A179G376</accession>
<evidence type="ECO:0000256" key="1">
    <source>
        <dbReference type="SAM" id="MobiDB-lite"/>
    </source>
</evidence>
<evidence type="ECO:0000313" key="3">
    <source>
        <dbReference type="Proteomes" id="UP000078397"/>
    </source>
</evidence>
<name>A0A179G376_METCM</name>
<dbReference type="AlphaFoldDB" id="A0A179G376"/>
<proteinExistence type="predicted"/>
<organism evidence="2 3">
    <name type="scientific">Pochonia chlamydosporia 170</name>
    <dbReference type="NCBI Taxonomy" id="1380566"/>
    <lineage>
        <taxon>Eukaryota</taxon>
        <taxon>Fungi</taxon>
        <taxon>Dikarya</taxon>
        <taxon>Ascomycota</taxon>
        <taxon>Pezizomycotina</taxon>
        <taxon>Sordariomycetes</taxon>
        <taxon>Hypocreomycetidae</taxon>
        <taxon>Hypocreales</taxon>
        <taxon>Clavicipitaceae</taxon>
        <taxon>Pochonia</taxon>
    </lineage>
</organism>
<dbReference type="GeneID" id="28844359"/>
<protein>
    <submittedName>
        <fullName evidence="2">Uncharacterized protein</fullName>
    </submittedName>
</protein>
<reference evidence="2 3" key="1">
    <citation type="journal article" date="2016" name="PLoS Pathog.">
        <title>Biosynthesis of antibiotic leucinostatins in bio-control fungus Purpureocillium lilacinum and their inhibition on phytophthora revealed by genome mining.</title>
        <authorList>
            <person name="Wang G."/>
            <person name="Liu Z."/>
            <person name="Lin R."/>
            <person name="Li E."/>
            <person name="Mao Z."/>
            <person name="Ling J."/>
            <person name="Yang Y."/>
            <person name="Yin W.B."/>
            <person name="Xie B."/>
        </authorList>
    </citation>
    <scope>NUCLEOTIDE SEQUENCE [LARGE SCALE GENOMIC DNA]</scope>
    <source>
        <strain evidence="2">170</strain>
    </source>
</reference>